<dbReference type="VEuPathDB" id="FungiDB:I302_07629"/>
<reference evidence="2" key="1">
    <citation type="submission" date="2013-07" db="EMBL/GenBank/DDBJ databases">
        <title>The Genome Sequence of Cryptococcus bestiolae CBS10118.</title>
        <authorList>
            <consortium name="The Broad Institute Genome Sequencing Platform"/>
            <person name="Cuomo C."/>
            <person name="Litvintseva A."/>
            <person name="Chen Y."/>
            <person name="Heitman J."/>
            <person name="Sun S."/>
            <person name="Springer D."/>
            <person name="Dromer F."/>
            <person name="Young S.K."/>
            <person name="Zeng Q."/>
            <person name="Gargeya S."/>
            <person name="Fitzgerald M."/>
            <person name="Abouelleil A."/>
            <person name="Alvarado L."/>
            <person name="Berlin A.M."/>
            <person name="Chapman S.B."/>
            <person name="Dewar J."/>
            <person name="Goldberg J."/>
            <person name="Griggs A."/>
            <person name="Gujja S."/>
            <person name="Hansen M."/>
            <person name="Howarth C."/>
            <person name="Imamovic A."/>
            <person name="Larimer J."/>
            <person name="McCowan C."/>
            <person name="Murphy C."/>
            <person name="Pearson M."/>
            <person name="Priest M."/>
            <person name="Roberts A."/>
            <person name="Saif S."/>
            <person name="Shea T."/>
            <person name="Sykes S."/>
            <person name="Wortman J."/>
            <person name="Nusbaum C."/>
            <person name="Birren B."/>
        </authorList>
    </citation>
    <scope>NUCLEOTIDE SEQUENCE [LARGE SCALE GENOMIC DNA]</scope>
    <source>
        <strain evidence="2">CBS 10118</strain>
    </source>
</reference>
<feature type="compositionally biased region" description="Low complexity" evidence="1">
    <location>
        <begin position="321"/>
        <end position="341"/>
    </location>
</feature>
<keyword evidence="4" id="KW-1185">Reference proteome</keyword>
<organism evidence="2">
    <name type="scientific">Kwoniella bestiolae CBS 10118</name>
    <dbReference type="NCBI Taxonomy" id="1296100"/>
    <lineage>
        <taxon>Eukaryota</taxon>
        <taxon>Fungi</taxon>
        <taxon>Dikarya</taxon>
        <taxon>Basidiomycota</taxon>
        <taxon>Agaricomycotina</taxon>
        <taxon>Tremellomycetes</taxon>
        <taxon>Tremellales</taxon>
        <taxon>Cryptococcaceae</taxon>
        <taxon>Kwoniella</taxon>
    </lineage>
</organism>
<dbReference type="EMBL" id="KI894024">
    <property type="protein sequence ID" value="OCF23275.1"/>
    <property type="molecule type" value="Genomic_DNA"/>
</dbReference>
<evidence type="ECO:0000313" key="4">
    <source>
        <dbReference type="Proteomes" id="UP000092730"/>
    </source>
</evidence>
<feature type="region of interest" description="Disordered" evidence="1">
    <location>
        <begin position="1"/>
        <end position="49"/>
    </location>
</feature>
<dbReference type="RefSeq" id="XP_019044345.1">
    <property type="nucleotide sequence ID" value="XM_019194222.1"/>
</dbReference>
<protein>
    <submittedName>
        <fullName evidence="2">Uncharacterized protein</fullName>
    </submittedName>
</protein>
<evidence type="ECO:0000313" key="3">
    <source>
        <dbReference type="EMBL" id="WVW85968.1"/>
    </source>
</evidence>
<proteinExistence type="predicted"/>
<feature type="compositionally biased region" description="Polar residues" evidence="1">
    <location>
        <begin position="309"/>
        <end position="320"/>
    </location>
</feature>
<feature type="compositionally biased region" description="Basic and acidic residues" evidence="1">
    <location>
        <begin position="16"/>
        <end position="27"/>
    </location>
</feature>
<gene>
    <name evidence="2" type="ORF">I302_07629</name>
    <name evidence="3" type="ORF">I302_108006</name>
</gene>
<dbReference type="EMBL" id="CP144547">
    <property type="protein sequence ID" value="WVW85968.1"/>
    <property type="molecule type" value="Genomic_DNA"/>
</dbReference>
<reference evidence="3" key="2">
    <citation type="submission" date="2013-07" db="EMBL/GenBank/DDBJ databases">
        <authorList>
            <consortium name="The Broad Institute Genome Sequencing Platform"/>
            <person name="Cuomo C."/>
            <person name="Litvintseva A."/>
            <person name="Chen Y."/>
            <person name="Heitman J."/>
            <person name="Sun S."/>
            <person name="Springer D."/>
            <person name="Dromer F."/>
            <person name="Young S.K."/>
            <person name="Zeng Q."/>
            <person name="Gargeya S."/>
            <person name="Fitzgerald M."/>
            <person name="Abouelleil A."/>
            <person name="Alvarado L."/>
            <person name="Berlin A.M."/>
            <person name="Chapman S.B."/>
            <person name="Dewar J."/>
            <person name="Goldberg J."/>
            <person name="Griggs A."/>
            <person name="Gujja S."/>
            <person name="Hansen M."/>
            <person name="Howarth C."/>
            <person name="Imamovic A."/>
            <person name="Larimer J."/>
            <person name="McCowan C."/>
            <person name="Murphy C."/>
            <person name="Pearson M."/>
            <person name="Priest M."/>
            <person name="Roberts A."/>
            <person name="Saif S."/>
            <person name="Shea T."/>
            <person name="Sykes S."/>
            <person name="Wortman J."/>
            <person name="Nusbaum C."/>
            <person name="Birren B."/>
        </authorList>
    </citation>
    <scope>NUCLEOTIDE SEQUENCE</scope>
    <source>
        <strain evidence="3">CBS 10118</strain>
    </source>
</reference>
<feature type="compositionally biased region" description="Polar residues" evidence="1">
    <location>
        <begin position="119"/>
        <end position="128"/>
    </location>
</feature>
<feature type="compositionally biased region" description="Polar residues" evidence="1">
    <location>
        <begin position="1"/>
        <end position="15"/>
    </location>
</feature>
<dbReference type="GeneID" id="30212028"/>
<accession>A0A1B9FWX2</accession>
<dbReference type="KEGG" id="kbi:30212028"/>
<feature type="compositionally biased region" description="Polar residues" evidence="1">
    <location>
        <begin position="39"/>
        <end position="49"/>
    </location>
</feature>
<evidence type="ECO:0000313" key="2">
    <source>
        <dbReference type="EMBL" id="OCF23275.1"/>
    </source>
</evidence>
<reference evidence="2" key="3">
    <citation type="submission" date="2014-01" db="EMBL/GenBank/DDBJ databases">
        <title>Evolution of pathogenesis and genome organization in the Tremellales.</title>
        <authorList>
            <person name="Cuomo C."/>
            <person name="Litvintseva A."/>
            <person name="Heitman J."/>
            <person name="Chen Y."/>
            <person name="Sun S."/>
            <person name="Springer D."/>
            <person name="Dromer F."/>
            <person name="Young S."/>
            <person name="Zeng Q."/>
            <person name="Chapman S."/>
            <person name="Gujja S."/>
            <person name="Saif S."/>
            <person name="Birren B."/>
        </authorList>
    </citation>
    <scope>NUCLEOTIDE SEQUENCE</scope>
    <source>
        <strain evidence="2">CBS 10118</strain>
    </source>
</reference>
<name>A0A1B9FWX2_9TREE</name>
<dbReference type="AlphaFoldDB" id="A0A1B9FWX2"/>
<evidence type="ECO:0000256" key="1">
    <source>
        <dbReference type="SAM" id="MobiDB-lite"/>
    </source>
</evidence>
<reference evidence="3" key="4">
    <citation type="submission" date="2024-02" db="EMBL/GenBank/DDBJ databases">
        <title>Comparative genomics of Cryptococcus and Kwoniella reveals pathogenesis evolution and contrasting modes of karyotype evolution via chromosome fusion or intercentromeric recombination.</title>
        <authorList>
            <person name="Coelho M.A."/>
            <person name="David-Palma M."/>
            <person name="Shea T."/>
            <person name="Bowers K."/>
            <person name="McGinley-Smith S."/>
            <person name="Mohammad A.W."/>
            <person name="Gnirke A."/>
            <person name="Yurkov A.M."/>
            <person name="Nowrousian M."/>
            <person name="Sun S."/>
            <person name="Cuomo C.A."/>
            <person name="Heitman J."/>
        </authorList>
    </citation>
    <scope>NUCLEOTIDE SEQUENCE</scope>
    <source>
        <strain evidence="3">CBS 10118</strain>
    </source>
</reference>
<feature type="region of interest" description="Disordered" evidence="1">
    <location>
        <begin position="91"/>
        <end position="138"/>
    </location>
</feature>
<dbReference type="Proteomes" id="UP000092730">
    <property type="component" value="Chromosome 7"/>
</dbReference>
<feature type="region of interest" description="Disordered" evidence="1">
    <location>
        <begin position="288"/>
        <end position="347"/>
    </location>
</feature>
<sequence>MPNCTSDQPDTSQNNEARRGLRSEDAMPKTVPSYWSGELPQQPNRSDGKLTCSQLNMADQNLFPVPVTPRLGRAARRDQRLAFERRKAMRSMAGSVTEDVEPDADNRATSADSCHEVPQASTAGTTRETSLDIVPSPIGAQHPRHWDKVYTKLFEKRKEAQMKATLRGYDKWTCWSCKNPVGGYPFGASLESQHRWMRSRAHDQVMYDFGDFATLVCNAPKCRDARLEFMESHECRLVTCENPKGCRSDFPVYFPDISNSAFQVGVKGDPQSTAFLCSEPCAAETLLERTSSGRDDNHSKTVRRLGRSYHSQEVTGTIEVSNAPGPSRSGSRRASGNAGSSWTPINR</sequence>